<dbReference type="Proteomes" id="UP000095192">
    <property type="component" value="Unassembled WGS sequence"/>
</dbReference>
<organism evidence="1 2">
    <name type="scientific">Cyclospora cayetanensis</name>
    <dbReference type="NCBI Taxonomy" id="88456"/>
    <lineage>
        <taxon>Eukaryota</taxon>
        <taxon>Sar</taxon>
        <taxon>Alveolata</taxon>
        <taxon>Apicomplexa</taxon>
        <taxon>Conoidasida</taxon>
        <taxon>Coccidia</taxon>
        <taxon>Eucoccidiorida</taxon>
        <taxon>Eimeriorina</taxon>
        <taxon>Eimeriidae</taxon>
        <taxon>Cyclospora</taxon>
    </lineage>
</organism>
<evidence type="ECO:0008006" key="3">
    <source>
        <dbReference type="Google" id="ProtNLM"/>
    </source>
</evidence>
<comment type="caution">
    <text evidence="1">The sequence shown here is derived from an EMBL/GenBank/DDBJ whole genome shotgun (WGS) entry which is preliminary data.</text>
</comment>
<dbReference type="SUPFAM" id="SSF46565">
    <property type="entry name" value="Chaperone J-domain"/>
    <property type="match status" value="1"/>
</dbReference>
<proteinExistence type="predicted"/>
<accession>A0A1D3CXP5</accession>
<dbReference type="EMBL" id="JROU02001571">
    <property type="protein sequence ID" value="OEH75968.1"/>
    <property type="molecule type" value="Genomic_DNA"/>
</dbReference>
<dbReference type="AlphaFoldDB" id="A0A1D3CXP5"/>
<protein>
    <recommendedName>
        <fullName evidence="3">J domain-containing protein</fullName>
    </recommendedName>
</protein>
<reference evidence="1 2" key="1">
    <citation type="journal article" date="2016" name="BMC Genomics">
        <title>Comparative genomics reveals Cyclospora cayetanensis possesses coccidia-like metabolism and invasion components but unique surface antigens.</title>
        <authorList>
            <person name="Liu S."/>
            <person name="Wang L."/>
            <person name="Zheng H."/>
            <person name="Xu Z."/>
            <person name="Roellig D.M."/>
            <person name="Li N."/>
            <person name="Frace M.A."/>
            <person name="Tang K."/>
            <person name="Arrowood M.J."/>
            <person name="Moss D.M."/>
            <person name="Zhang L."/>
            <person name="Feng Y."/>
            <person name="Xiao L."/>
        </authorList>
    </citation>
    <scope>NUCLEOTIDE SEQUENCE [LARGE SCALE GENOMIC DNA]</scope>
    <source>
        <strain evidence="1 2">CHN_HEN01</strain>
    </source>
</reference>
<sequence length="262" mass="28864">MAALEERRLVAVATAKQRDSRFGYSAAEAAAALKEDQLLQEQQQQELTHALAELLDECLQRKAADADAPPRKEMRRTASSRLPPNGPVLNLLQLAAVEIQQRQGDCSGYRAAAASEAEVFSSTGEWQALMDQRVAAFCQLLAFCRRSAAAAAVGSEDEILWKQCSKQLLLLRQWSRFFAAAHRAIGHPFYLIGVNPHTATEAVVAAARKKWRALLHPDKFHHSQEVSLQQQATEAFKAVRAHNKNEGLKPQQFGAAVGNSEN</sequence>
<dbReference type="VEuPathDB" id="ToxoDB:LOC34620175"/>
<dbReference type="VEuPathDB" id="ToxoDB:cyc_03493"/>
<evidence type="ECO:0000313" key="1">
    <source>
        <dbReference type="EMBL" id="OEH75968.1"/>
    </source>
</evidence>
<dbReference type="InterPro" id="IPR036869">
    <property type="entry name" value="J_dom_sf"/>
</dbReference>
<evidence type="ECO:0000313" key="2">
    <source>
        <dbReference type="Proteomes" id="UP000095192"/>
    </source>
</evidence>
<name>A0A1D3CXP5_9EIME</name>
<gene>
    <name evidence="1" type="ORF">cyc_03493</name>
</gene>
<keyword evidence="2" id="KW-1185">Reference proteome</keyword>
<dbReference type="InParanoid" id="A0A1D3CXP5"/>